<organism evidence="2 3">
    <name type="scientific">Ponticoccus alexandrii</name>
    <dbReference type="NCBI Taxonomy" id="1943633"/>
    <lineage>
        <taxon>Bacteria</taxon>
        <taxon>Pseudomonadati</taxon>
        <taxon>Pseudomonadota</taxon>
        <taxon>Alphaproteobacteria</taxon>
        <taxon>Rhodobacterales</taxon>
        <taxon>Roseobacteraceae</taxon>
        <taxon>Ponticoccus</taxon>
    </lineage>
</organism>
<name>A0ABX7F750_9RHOB</name>
<protein>
    <submittedName>
        <fullName evidence="2">Outer membrane beta-barrel protein</fullName>
    </submittedName>
</protein>
<dbReference type="InterPro" id="IPR011250">
    <property type="entry name" value="OMP/PagP_B-barrel"/>
</dbReference>
<sequence>MRKLILTSALVAACAAPAAAEMELSFYSGWQTAPHSRATGTLPGGGDYNALIGWEGNSFQMPPYYGVRGTWWRSETLGFGLEFTHAKVYANKGDREDLGFSAMEFTDGHNLITANVMRRWPNQWGAATPYVGGGIGFAMPHVDVEHPNGKTFGYQVTGPAARATAGVSYPINDRFSVFGEYQFTYSWNEADLDGGGSLKTDIKTNAVNFGLSLNF</sequence>
<dbReference type="RefSeq" id="WP_023847937.1">
    <property type="nucleotide sequence ID" value="NZ_CP047166.1"/>
</dbReference>
<dbReference type="Proteomes" id="UP000596387">
    <property type="component" value="Chromosome"/>
</dbReference>
<evidence type="ECO:0000256" key="1">
    <source>
        <dbReference type="SAM" id="SignalP"/>
    </source>
</evidence>
<feature type="chain" id="PRO_5047152282" evidence="1">
    <location>
        <begin position="21"/>
        <end position="215"/>
    </location>
</feature>
<gene>
    <name evidence="2" type="ORF">GQA70_03865</name>
</gene>
<keyword evidence="3" id="KW-1185">Reference proteome</keyword>
<reference evidence="2 3" key="1">
    <citation type="submission" date="2019-12" db="EMBL/GenBank/DDBJ databases">
        <title>Complete Genome Sequence of a Quorum-Sensing Bacterium,Rhodobacteraceae bacterium C31, Isolated from a marine microalgae symbiotic bacteria.</title>
        <authorList>
            <person name="Zhang Y."/>
        </authorList>
    </citation>
    <scope>NUCLEOTIDE SEQUENCE [LARGE SCALE GENOMIC DNA]</scope>
    <source>
        <strain evidence="2 3">C31</strain>
    </source>
</reference>
<keyword evidence="1" id="KW-0732">Signal</keyword>
<evidence type="ECO:0000313" key="3">
    <source>
        <dbReference type="Proteomes" id="UP000596387"/>
    </source>
</evidence>
<feature type="signal peptide" evidence="1">
    <location>
        <begin position="1"/>
        <end position="20"/>
    </location>
</feature>
<evidence type="ECO:0000313" key="2">
    <source>
        <dbReference type="EMBL" id="QRF65528.1"/>
    </source>
</evidence>
<dbReference type="SUPFAM" id="SSF56925">
    <property type="entry name" value="OMPA-like"/>
    <property type="match status" value="1"/>
</dbReference>
<accession>A0ABX7F750</accession>
<dbReference type="Gene3D" id="2.40.160.20">
    <property type="match status" value="1"/>
</dbReference>
<dbReference type="EMBL" id="CP047166">
    <property type="protein sequence ID" value="QRF65528.1"/>
    <property type="molecule type" value="Genomic_DNA"/>
</dbReference>
<proteinExistence type="predicted"/>